<proteinExistence type="inferred from homology"/>
<organism evidence="8 9">
    <name type="scientific">Vagococcus lutrae</name>
    <dbReference type="NCBI Taxonomy" id="81947"/>
    <lineage>
        <taxon>Bacteria</taxon>
        <taxon>Bacillati</taxon>
        <taxon>Bacillota</taxon>
        <taxon>Bacilli</taxon>
        <taxon>Lactobacillales</taxon>
        <taxon>Enterococcaceae</taxon>
        <taxon>Vagococcus</taxon>
    </lineage>
</organism>
<feature type="domain" description="Flavodoxin-like fold" evidence="7">
    <location>
        <begin position="3"/>
        <end position="198"/>
    </location>
</feature>
<comment type="subunit">
    <text evidence="6">Homodimer.</text>
</comment>
<evidence type="ECO:0000259" key="7">
    <source>
        <dbReference type="Pfam" id="PF02525"/>
    </source>
</evidence>
<evidence type="ECO:0000313" key="8">
    <source>
        <dbReference type="EMBL" id="WCG23274.1"/>
    </source>
</evidence>
<dbReference type="RefSeq" id="WP_272163589.1">
    <property type="nucleotide sequence ID" value="NZ_CP116507.1"/>
</dbReference>
<dbReference type="HAMAP" id="MF_01216">
    <property type="entry name" value="Azoreductase_type1"/>
    <property type="match status" value="1"/>
</dbReference>
<comment type="function">
    <text evidence="6">Quinone reductase that provides resistance to thiol-specific stress caused by electrophilic quinones.</text>
</comment>
<dbReference type="PANTHER" id="PTHR43741:SF7">
    <property type="entry name" value="FMN-DEPENDENT NADH:QUINONE OXIDOREDUCTASE"/>
    <property type="match status" value="1"/>
</dbReference>
<dbReference type="EMBL" id="CP116507">
    <property type="protein sequence ID" value="WCG23274.1"/>
    <property type="molecule type" value="Genomic_DNA"/>
</dbReference>
<reference evidence="8" key="1">
    <citation type="submission" date="2023-01" db="EMBL/GenBank/DDBJ databases">
        <title>Oxazolidinone resistance genes in florfenicol resistant enterococci from beef cattle and veal calves at slaughter.</title>
        <authorList>
            <person name="Biggel M."/>
        </authorList>
    </citation>
    <scope>NUCLEOTIDE SEQUENCE</scope>
    <source>
        <strain evidence="8">K204-1</strain>
    </source>
</reference>
<dbReference type="GO" id="GO:0016652">
    <property type="term" value="F:oxidoreductase activity, acting on NAD(P)H as acceptor"/>
    <property type="evidence" value="ECO:0007669"/>
    <property type="project" value="UniProtKB-UniRule"/>
</dbReference>
<dbReference type="PANTHER" id="PTHR43741">
    <property type="entry name" value="FMN-DEPENDENT NADH-AZOREDUCTASE 1"/>
    <property type="match status" value="1"/>
</dbReference>
<keyword evidence="3 6" id="KW-0560">Oxidoreductase</keyword>
<comment type="function">
    <text evidence="6">Also exhibits azoreductase activity. Catalyzes the reductive cleavage of the azo bond in aromatic azo compounds to the corresponding amines.</text>
</comment>
<accession>A0AAE9XFC4</accession>
<dbReference type="InterPro" id="IPR050104">
    <property type="entry name" value="FMN-dep_NADH:Q_OxRdtase_AzoR1"/>
</dbReference>
<dbReference type="Gene3D" id="3.40.50.360">
    <property type="match status" value="1"/>
</dbReference>
<keyword evidence="1 6" id="KW-0285">Flavoprotein</keyword>
<dbReference type="Pfam" id="PF02525">
    <property type="entry name" value="Flavodoxin_2"/>
    <property type="match status" value="1"/>
</dbReference>
<comment type="cofactor">
    <cofactor evidence="6">
        <name>FMN</name>
        <dbReference type="ChEBI" id="CHEBI:58210"/>
    </cofactor>
    <text evidence="6">Binds 1 FMN per subunit.</text>
</comment>
<dbReference type="Proteomes" id="UP001179600">
    <property type="component" value="Chromosome"/>
</dbReference>
<evidence type="ECO:0000256" key="5">
    <source>
        <dbReference type="ARBA" id="ARBA00048542"/>
    </source>
</evidence>
<dbReference type="GO" id="GO:0010181">
    <property type="term" value="F:FMN binding"/>
    <property type="evidence" value="ECO:0007669"/>
    <property type="project" value="UniProtKB-UniRule"/>
</dbReference>
<comment type="similarity">
    <text evidence="6">Belongs to the azoreductase type 1 family.</text>
</comment>
<dbReference type="AlphaFoldDB" id="A0AAE9XFC4"/>
<dbReference type="InterPro" id="IPR003680">
    <property type="entry name" value="Flavodoxin_fold"/>
</dbReference>
<dbReference type="EC" id="1.7.1.17" evidence="6"/>
<dbReference type="GO" id="GO:0009055">
    <property type="term" value="F:electron transfer activity"/>
    <property type="evidence" value="ECO:0007669"/>
    <property type="project" value="UniProtKB-UniRule"/>
</dbReference>
<evidence type="ECO:0000256" key="1">
    <source>
        <dbReference type="ARBA" id="ARBA00022630"/>
    </source>
</evidence>
<dbReference type="InterPro" id="IPR023048">
    <property type="entry name" value="NADH:quinone_OxRdtase_FMN_depd"/>
</dbReference>
<comment type="caution">
    <text evidence="6">Lacks conserved residue(s) required for the propagation of feature annotation.</text>
</comment>
<feature type="binding site" evidence="6">
    <location>
        <begin position="146"/>
        <end position="149"/>
    </location>
    <ligand>
        <name>FMN</name>
        <dbReference type="ChEBI" id="CHEBI:58210"/>
    </ligand>
</feature>
<dbReference type="SUPFAM" id="SSF52218">
    <property type="entry name" value="Flavoproteins"/>
    <property type="match status" value="1"/>
</dbReference>
<gene>
    <name evidence="6" type="primary">azoR</name>
    <name evidence="8" type="ORF">PML95_03265</name>
</gene>
<comment type="catalytic activity">
    <reaction evidence="5">
        <text>N,N-dimethyl-1,4-phenylenediamine + anthranilate + 2 NAD(+) = 2-(4-dimethylaminophenyl)diazenylbenzoate + 2 NADH + 2 H(+)</text>
        <dbReference type="Rhea" id="RHEA:55872"/>
        <dbReference type="ChEBI" id="CHEBI:15378"/>
        <dbReference type="ChEBI" id="CHEBI:15783"/>
        <dbReference type="ChEBI" id="CHEBI:16567"/>
        <dbReference type="ChEBI" id="CHEBI:57540"/>
        <dbReference type="ChEBI" id="CHEBI:57945"/>
        <dbReference type="ChEBI" id="CHEBI:71579"/>
        <dbReference type="EC" id="1.7.1.17"/>
    </reaction>
    <physiologicalReaction direction="right-to-left" evidence="5">
        <dbReference type="Rhea" id="RHEA:55874"/>
    </physiologicalReaction>
</comment>
<keyword evidence="4 6" id="KW-0520">NAD</keyword>
<protein>
    <recommendedName>
        <fullName evidence="6">FMN dependent NADH:quinone oxidoreductase</fullName>
        <ecNumber evidence="6">1.6.5.-</ecNumber>
    </recommendedName>
    <alternativeName>
        <fullName evidence="6">Azo-dye reductase</fullName>
    </alternativeName>
    <alternativeName>
        <fullName evidence="6">FMN-dependent NADH-azo compound oxidoreductase</fullName>
    </alternativeName>
    <alternativeName>
        <fullName evidence="6">FMN-dependent NADH-azoreductase</fullName>
        <ecNumber evidence="6">1.7.1.17</ecNumber>
    </alternativeName>
</protein>
<evidence type="ECO:0000256" key="3">
    <source>
        <dbReference type="ARBA" id="ARBA00023002"/>
    </source>
</evidence>
<comment type="catalytic activity">
    <reaction evidence="6">
        <text>2 a quinone + NADH + H(+) = 2 a 1,4-benzosemiquinone + NAD(+)</text>
        <dbReference type="Rhea" id="RHEA:65952"/>
        <dbReference type="ChEBI" id="CHEBI:15378"/>
        <dbReference type="ChEBI" id="CHEBI:57540"/>
        <dbReference type="ChEBI" id="CHEBI:57945"/>
        <dbReference type="ChEBI" id="CHEBI:132124"/>
        <dbReference type="ChEBI" id="CHEBI:134225"/>
    </reaction>
</comment>
<evidence type="ECO:0000313" key="9">
    <source>
        <dbReference type="Proteomes" id="UP001179600"/>
    </source>
</evidence>
<evidence type="ECO:0000256" key="4">
    <source>
        <dbReference type="ARBA" id="ARBA00023027"/>
    </source>
</evidence>
<keyword evidence="2 6" id="KW-0288">FMN</keyword>
<evidence type="ECO:0000256" key="6">
    <source>
        <dbReference type="HAMAP-Rule" id="MF_01216"/>
    </source>
</evidence>
<name>A0AAE9XFC4_9ENTE</name>
<evidence type="ECO:0000256" key="2">
    <source>
        <dbReference type="ARBA" id="ARBA00022643"/>
    </source>
</evidence>
<dbReference type="EC" id="1.6.5.-" evidence="6"/>
<sequence length="206" mass="22720">MSTVLVINAHPLTQSESRTLKALEAFITSYQASHPNDTIERVNLYEDNIPEVSAPLLKGWAKLRAGEAFETLTDEEQQIVARFNELTEQFLAADKIVIANALWNLNIPTKLKAWIDTIVIAGTTFKYTENGPVGLIDGKKLVHIQSSGGVYNGQDFASQYIQNIFAFIGVTDHTKINVEGIDHQPHLEASILEASLANAANVAREF</sequence>
<dbReference type="InterPro" id="IPR029039">
    <property type="entry name" value="Flavoprotein-like_sf"/>
</dbReference>
<dbReference type="GO" id="GO:0016655">
    <property type="term" value="F:oxidoreductase activity, acting on NAD(P)H, quinone or similar compound as acceptor"/>
    <property type="evidence" value="ECO:0007669"/>
    <property type="project" value="InterPro"/>
</dbReference>